<keyword evidence="2" id="KW-1185">Reference proteome</keyword>
<name>A0ABW5P0G3_9DEIO</name>
<reference evidence="2" key="1">
    <citation type="journal article" date="2019" name="Int. J. Syst. Evol. Microbiol.">
        <title>The Global Catalogue of Microorganisms (GCM) 10K type strain sequencing project: providing services to taxonomists for standard genome sequencing and annotation.</title>
        <authorList>
            <consortium name="The Broad Institute Genomics Platform"/>
            <consortium name="The Broad Institute Genome Sequencing Center for Infectious Disease"/>
            <person name="Wu L."/>
            <person name="Ma J."/>
        </authorList>
    </citation>
    <scope>NUCLEOTIDE SEQUENCE [LARGE SCALE GENOMIC DNA]</scope>
    <source>
        <strain evidence="2">KCTC 33842</strain>
    </source>
</reference>
<dbReference type="Proteomes" id="UP001597475">
    <property type="component" value="Unassembled WGS sequence"/>
</dbReference>
<protein>
    <submittedName>
        <fullName evidence="1">Tetratricopeptide repeat protein</fullName>
    </submittedName>
</protein>
<evidence type="ECO:0000313" key="1">
    <source>
        <dbReference type="EMBL" id="MFD2608744.1"/>
    </source>
</evidence>
<gene>
    <name evidence="1" type="ORF">ACFSR9_04725</name>
</gene>
<dbReference type="SUPFAM" id="SSF48452">
    <property type="entry name" value="TPR-like"/>
    <property type="match status" value="1"/>
</dbReference>
<sequence>MSETPAYQIVMQLNNAGRYEESVRLLETEPDTGIHLWLKGWALHHLGRVEEAHAAFQQADSLLVGENLGRMRMDRAVLYGHERRFARAYDLHLQAWQVLRTDPVCHALVLYNLGWQHLSRLQLDQARLWLSDALTAGEAATGEGALERVVTRVGVSTLERLSGNAEEALRRARWAQESAGTHRHANMPFRAEAQAHRHLGDLSSARVAQEAAVSRAAEGPYRASERLMLGLIQRQEGERADLEALRPGVMPLDAIRLDLHLADEARRAGREPEALDRLRIILSLDEPYPVHDEAPALRELYAWGRAAGLALPEDRRGQAGWTAQIQALGVPGLRVGGVSVPVRAGRAFALLVYVAMYGQSALRTLQDDVFPGVAAGQLRARVRSSVAQVNRWLGSPNALSLQDDLVIPDSGWTWQVDASDALAGRELVRGAFLPGFYSGWSGRVQDLLDGQDGSPSS</sequence>
<dbReference type="EMBL" id="JBHUMK010000014">
    <property type="protein sequence ID" value="MFD2608744.1"/>
    <property type="molecule type" value="Genomic_DNA"/>
</dbReference>
<dbReference type="Gene3D" id="1.25.40.10">
    <property type="entry name" value="Tetratricopeptide repeat domain"/>
    <property type="match status" value="1"/>
</dbReference>
<proteinExistence type="predicted"/>
<comment type="caution">
    <text evidence="1">The sequence shown here is derived from an EMBL/GenBank/DDBJ whole genome shotgun (WGS) entry which is preliminary data.</text>
</comment>
<evidence type="ECO:0000313" key="2">
    <source>
        <dbReference type="Proteomes" id="UP001597475"/>
    </source>
</evidence>
<dbReference type="RefSeq" id="WP_386843526.1">
    <property type="nucleotide sequence ID" value="NZ_JBHUMK010000014.1"/>
</dbReference>
<accession>A0ABW5P0G3</accession>
<dbReference type="InterPro" id="IPR011990">
    <property type="entry name" value="TPR-like_helical_dom_sf"/>
</dbReference>
<organism evidence="1 2">
    <name type="scientific">Deinococcus taklimakanensis</name>
    <dbReference type="NCBI Taxonomy" id="536443"/>
    <lineage>
        <taxon>Bacteria</taxon>
        <taxon>Thermotogati</taxon>
        <taxon>Deinococcota</taxon>
        <taxon>Deinococci</taxon>
        <taxon>Deinococcales</taxon>
        <taxon>Deinococcaceae</taxon>
        <taxon>Deinococcus</taxon>
    </lineage>
</organism>